<dbReference type="EMBL" id="BDJL01000019">
    <property type="protein sequence ID" value="GAV24860.1"/>
    <property type="molecule type" value="Genomic_DNA"/>
</dbReference>
<keyword evidence="4" id="KW-0472">Membrane</keyword>
<feature type="coiled-coil region" evidence="3">
    <location>
        <begin position="239"/>
        <end position="310"/>
    </location>
</feature>
<accession>A0A1L8D103</accession>
<comment type="caution">
    <text evidence="7">The sequence shown here is derived from an EMBL/GenBank/DDBJ whole genome shotgun (WGS) entry which is preliminary data.</text>
</comment>
<evidence type="ECO:0000313" key="7">
    <source>
        <dbReference type="EMBL" id="GAV24860.1"/>
    </source>
</evidence>
<keyword evidence="4" id="KW-0812">Transmembrane</keyword>
<keyword evidence="8" id="KW-1185">Reference proteome</keyword>
<dbReference type="InterPro" id="IPR041916">
    <property type="entry name" value="Anti_sigma_zinc_sf"/>
</dbReference>
<evidence type="ECO:0000256" key="3">
    <source>
        <dbReference type="SAM" id="Coils"/>
    </source>
</evidence>
<evidence type="ECO:0000256" key="1">
    <source>
        <dbReference type="ARBA" id="ARBA00024353"/>
    </source>
</evidence>
<feature type="domain" description="Putative zinc-finger" evidence="5">
    <location>
        <begin position="3"/>
        <end position="37"/>
    </location>
</feature>
<feature type="transmembrane region" description="Helical" evidence="4">
    <location>
        <begin position="359"/>
        <end position="381"/>
    </location>
</feature>
<evidence type="ECO:0000313" key="8">
    <source>
        <dbReference type="Proteomes" id="UP000187338"/>
    </source>
</evidence>
<dbReference type="AlphaFoldDB" id="A0A1L8D103"/>
<dbReference type="Pfam" id="PF13490">
    <property type="entry name" value="zf-HC2"/>
    <property type="match status" value="1"/>
</dbReference>
<evidence type="ECO:0000256" key="4">
    <source>
        <dbReference type="SAM" id="Phobius"/>
    </source>
</evidence>
<dbReference type="OrthoDB" id="9808253at2"/>
<feature type="transmembrane region" description="Helical" evidence="4">
    <location>
        <begin position="80"/>
        <end position="105"/>
    </location>
</feature>
<protein>
    <recommendedName>
        <fullName evidence="2">Anti-sigma-W factor RsiW</fullName>
    </recommendedName>
</protein>
<dbReference type="Pfam" id="PF14257">
    <property type="entry name" value="DUF4349"/>
    <property type="match status" value="1"/>
</dbReference>
<name>A0A1L8D103_9THEO</name>
<proteinExistence type="inferred from homology"/>
<dbReference type="InterPro" id="IPR027383">
    <property type="entry name" value="Znf_put"/>
</dbReference>
<evidence type="ECO:0000259" key="5">
    <source>
        <dbReference type="Pfam" id="PF13490"/>
    </source>
</evidence>
<keyword evidence="3" id="KW-0175">Coiled coil</keyword>
<comment type="similarity">
    <text evidence="1">Belongs to the zinc-associated anti-sigma factor (ZAS) superfamily. Anti-sigma-W factor family.</text>
</comment>
<reference evidence="8" key="1">
    <citation type="submission" date="2016-12" db="EMBL/GenBank/DDBJ databases">
        <title>Draft Genome Sequences od Carboxydothermus pertinax and islandicus, Hydrogenogenic Carboxydotrophic Bacteria.</title>
        <authorList>
            <person name="Fukuyama Y."/>
            <person name="Ohmae K."/>
            <person name="Yoneda Y."/>
            <person name="Yoshida T."/>
            <person name="Sako Y."/>
        </authorList>
    </citation>
    <scope>NUCLEOTIDE SEQUENCE [LARGE SCALE GENOMIC DNA]</scope>
    <source>
        <strain evidence="8">SET</strain>
    </source>
</reference>
<sequence>MECNEVRELLSAYIDGEVTAEEKKQVERHLQSCAGCREAYGQYVDMGAVLKMLPFLEPDTPLREKVQDKIKYKRNILNRFIWSEWVAVAVAMVLVFALGITAISLSGLTLYPKNEAVEVVRDKAVSVAGGPSEGALPDEQNTGVLPAKSPAKFAPDLTGEEATFKTTSTDERKIVKTASGKLTVKKLEDFDRWLAQELGRVNGYVKFSREEKEIRELTLMIPADKLKSFVDDLKKQGELESYSENAEDVTKAYRDMEIRIKNLESEIAAVRALLIKAQKVEEILAVRAELNRLTEELEITKASFEDLKQNVAYSTLNLKVVKEKTAQIGEDSLFKNLGKKIKEQFVKAFNNFFTVLIKLFFLLIYLLPYLILLLLIIFFVYRFKKKKSGT</sequence>
<dbReference type="InterPro" id="IPR025645">
    <property type="entry name" value="DUF4349"/>
</dbReference>
<dbReference type="Proteomes" id="UP000187338">
    <property type="component" value="Unassembled WGS sequence"/>
</dbReference>
<feature type="domain" description="DUF4349" evidence="6">
    <location>
        <begin position="172"/>
        <end position="381"/>
    </location>
</feature>
<keyword evidence="4" id="KW-1133">Transmembrane helix</keyword>
<dbReference type="RefSeq" id="WP_075865043.1">
    <property type="nucleotide sequence ID" value="NZ_BDJL01000019.1"/>
</dbReference>
<evidence type="ECO:0000259" key="6">
    <source>
        <dbReference type="Pfam" id="PF14257"/>
    </source>
</evidence>
<evidence type="ECO:0000256" key="2">
    <source>
        <dbReference type="ARBA" id="ARBA00024438"/>
    </source>
</evidence>
<gene>
    <name evidence="7" type="ORF">ciss_07930</name>
</gene>
<organism evidence="7 8">
    <name type="scientific">Carboxydothermus islandicus</name>
    <dbReference type="NCBI Taxonomy" id="661089"/>
    <lineage>
        <taxon>Bacteria</taxon>
        <taxon>Bacillati</taxon>
        <taxon>Bacillota</taxon>
        <taxon>Clostridia</taxon>
        <taxon>Thermoanaerobacterales</taxon>
        <taxon>Thermoanaerobacteraceae</taxon>
        <taxon>Carboxydothermus</taxon>
    </lineage>
</organism>
<dbReference type="Gene3D" id="1.10.10.1320">
    <property type="entry name" value="Anti-sigma factor, zinc-finger domain"/>
    <property type="match status" value="1"/>
</dbReference>
<dbReference type="STRING" id="661089.ciss_07930"/>